<dbReference type="GO" id="GO:0017101">
    <property type="term" value="C:aminoacyl-tRNA synthetase multienzyme complex"/>
    <property type="evidence" value="ECO:0007669"/>
    <property type="project" value="TreeGrafter"/>
</dbReference>
<feature type="domain" description="WHEP-TRS" evidence="17">
    <location>
        <begin position="835"/>
        <end position="891"/>
    </location>
</feature>
<dbReference type="InterPro" id="IPR015413">
    <property type="entry name" value="Methionyl/Leucyl_tRNA_Synth"/>
</dbReference>
<evidence type="ECO:0000256" key="10">
    <source>
        <dbReference type="ARBA" id="ARBA00022917"/>
    </source>
</evidence>
<evidence type="ECO:0000256" key="2">
    <source>
        <dbReference type="ARBA" id="ARBA00005594"/>
    </source>
</evidence>
<evidence type="ECO:0000256" key="13">
    <source>
        <dbReference type="ARBA" id="ARBA00047364"/>
    </source>
</evidence>
<evidence type="ECO:0000256" key="14">
    <source>
        <dbReference type="RuleBase" id="RU363039"/>
    </source>
</evidence>
<dbReference type="InterPro" id="IPR023458">
    <property type="entry name" value="Met-tRNA_ligase_1"/>
</dbReference>
<dbReference type="CDD" id="cd00939">
    <property type="entry name" value="MetRS_RNA"/>
    <property type="match status" value="1"/>
</dbReference>
<dbReference type="InterPro" id="IPR041598">
    <property type="entry name" value="MARS_N"/>
</dbReference>
<dbReference type="Gene3D" id="2.20.28.20">
    <property type="entry name" value="Methionyl-tRNA synthetase, Zn-domain"/>
    <property type="match status" value="1"/>
</dbReference>
<evidence type="ECO:0000256" key="4">
    <source>
        <dbReference type="ARBA" id="ARBA00018335"/>
    </source>
</evidence>
<dbReference type="PROSITE" id="PS51185">
    <property type="entry name" value="WHEP_TRS_2"/>
    <property type="match status" value="1"/>
</dbReference>
<dbReference type="InterPro" id="IPR036282">
    <property type="entry name" value="Glutathione-S-Trfase_C_sf"/>
</dbReference>
<dbReference type="GO" id="GO:0005524">
    <property type="term" value="F:ATP binding"/>
    <property type="evidence" value="ECO:0007669"/>
    <property type="project" value="UniProtKB-KW"/>
</dbReference>
<evidence type="ECO:0000256" key="7">
    <source>
        <dbReference type="ARBA" id="ARBA00022741"/>
    </source>
</evidence>
<evidence type="ECO:0000259" key="16">
    <source>
        <dbReference type="PROSITE" id="PS50405"/>
    </source>
</evidence>
<organism evidence="18 19">
    <name type="scientific">Parthenolecanium corni</name>
    <dbReference type="NCBI Taxonomy" id="536013"/>
    <lineage>
        <taxon>Eukaryota</taxon>
        <taxon>Metazoa</taxon>
        <taxon>Ecdysozoa</taxon>
        <taxon>Arthropoda</taxon>
        <taxon>Hexapoda</taxon>
        <taxon>Insecta</taxon>
        <taxon>Pterygota</taxon>
        <taxon>Neoptera</taxon>
        <taxon>Paraneoptera</taxon>
        <taxon>Hemiptera</taxon>
        <taxon>Sternorrhyncha</taxon>
        <taxon>Coccoidea</taxon>
        <taxon>Coccidae</taxon>
        <taxon>Parthenolecanium</taxon>
    </lineage>
</organism>
<keyword evidence="10 14" id="KW-0648">Protein biosynthesis</keyword>
<evidence type="ECO:0000313" key="19">
    <source>
        <dbReference type="Proteomes" id="UP001367676"/>
    </source>
</evidence>
<evidence type="ECO:0000259" key="17">
    <source>
        <dbReference type="PROSITE" id="PS51185"/>
    </source>
</evidence>
<evidence type="ECO:0000256" key="11">
    <source>
        <dbReference type="ARBA" id="ARBA00023146"/>
    </source>
</evidence>
<keyword evidence="9" id="KW-0694">RNA-binding</keyword>
<dbReference type="InterPro" id="IPR009080">
    <property type="entry name" value="tRNAsynth_Ia_anticodon-bd"/>
</dbReference>
<dbReference type="GO" id="GO:0004825">
    <property type="term" value="F:methionine-tRNA ligase activity"/>
    <property type="evidence" value="ECO:0007669"/>
    <property type="project" value="UniProtKB-EC"/>
</dbReference>
<dbReference type="Pfam" id="PF00043">
    <property type="entry name" value="GST_C"/>
    <property type="match status" value="1"/>
</dbReference>
<dbReference type="Gene3D" id="3.40.50.620">
    <property type="entry name" value="HUPs"/>
    <property type="match status" value="1"/>
</dbReference>
<dbReference type="Proteomes" id="UP001367676">
    <property type="component" value="Unassembled WGS sequence"/>
</dbReference>
<keyword evidence="19" id="KW-1185">Reference proteome</keyword>
<dbReference type="InterPro" id="IPR033911">
    <property type="entry name" value="MetRS_core"/>
</dbReference>
<dbReference type="CDD" id="cd07957">
    <property type="entry name" value="Anticodon_Ia_Met"/>
    <property type="match status" value="1"/>
</dbReference>
<sequence>MKCYTNRNNPLCLKLLLASSFAGKSVQVEYVTLKEWRDRGGKTLPTIALENGDQIFSSNAVVRNILQPREDLLASVDLWLDWESSVLLPALIRLCNEKSNEQVPAILEHVNSKLENKQYLVDNEISVADIVIWSSLYCILSQPNLVSEHLSHNHIVSWFQNIRKHELVEAVLRGWTSESGTEILKALTEPSWYFNVSNSEKTQSINVDTESSISPEDLRLAEKAWSSKVTRPMPKVFSAPILPKKGEKNFLVTSALPYVNNVPHLGNIIGCVLSADVFARYCRLRNWNVLYIGGTDEFGTATETKALEEKLTPQQICDKYFVIHKEVYEWFNISFDHFGRTTTPQQKLITQEFFLDVHKNNFTSTASVEQLHCKACDRFLADRFVEGICPDCKFDDARGDQCDGCGHLINAVELIKPRCKICGNMPVVEKSDQIFLELPKIEPVLRDWIEKVSPQWSHNARTITNTWLKEGLKPRCITRDLKWGTPVPLSGFEKKVFYVWFDAPIGYCSITACYTDEWRQWWQPSKDTPILYYEFMAKDNVPFHSVMFPATLLAINKNYQMVTHIMATEYLNYEDGKFSKSRGVGVFGTDARNTGISADIFRFYLLYVRPESQDSSFSWLDLATKNNTELLNNIGNFVNRALVFAEKFFDGIIPAMNPNVEEFTLLALLTKELHAFNSALEKGKLRDGIKYILNVSRHGNQYMQVQKPWVLVKGSNEEKTRAGTVVGMSCNVACLIAVMIQPYMPSTSTIMRQQMNAPDDVIVLANEINILLQPGHKIGKPSPIFTKIEQNTVDSLKKQFAGSGKPASATNGGKEGNIKGAKNTPQIDVVSSPKNIEEMEAAILKQGNLIREMKAKKLEKSEWMPHVNVLKDMKKQYEDLKTAIGKNVIANGNS</sequence>
<dbReference type="GO" id="GO:0006431">
    <property type="term" value="P:methionyl-tRNA aminoacylation"/>
    <property type="evidence" value="ECO:0007669"/>
    <property type="project" value="InterPro"/>
</dbReference>
<dbReference type="Gene3D" id="1.10.730.10">
    <property type="entry name" value="Isoleucyl-tRNA Synthetase, Domain 1"/>
    <property type="match status" value="1"/>
</dbReference>
<dbReference type="SUPFAM" id="SSF47060">
    <property type="entry name" value="S15/NS1 RNA-binding domain"/>
    <property type="match status" value="1"/>
</dbReference>
<dbReference type="InterPro" id="IPR001412">
    <property type="entry name" value="aa-tRNA-synth_I_CS"/>
</dbReference>
<proteinExistence type="inferred from homology"/>
<dbReference type="GO" id="GO:0005829">
    <property type="term" value="C:cytosol"/>
    <property type="evidence" value="ECO:0007669"/>
    <property type="project" value="TreeGrafter"/>
</dbReference>
<gene>
    <name evidence="18" type="ORF">V9T40_009658</name>
</gene>
<accession>A0AAN9TQT4</accession>
<dbReference type="Pfam" id="PF19303">
    <property type="entry name" value="Anticodon_3"/>
    <property type="match status" value="1"/>
</dbReference>
<evidence type="ECO:0000256" key="15">
    <source>
        <dbReference type="SAM" id="MobiDB-lite"/>
    </source>
</evidence>
<dbReference type="InterPro" id="IPR014758">
    <property type="entry name" value="Met-tRNA_synth"/>
</dbReference>
<dbReference type="PANTHER" id="PTHR45765:SF1">
    <property type="entry name" value="METHIONINE--TRNA LIGASE, CYTOPLASMIC"/>
    <property type="match status" value="1"/>
</dbReference>
<keyword evidence="7 14" id="KW-0547">Nucleotide-binding</keyword>
<feature type="region of interest" description="Disordered" evidence="15">
    <location>
        <begin position="800"/>
        <end position="826"/>
    </location>
</feature>
<protein>
    <recommendedName>
        <fullName evidence="4">Methionine--tRNA ligase, cytoplasmic</fullName>
        <ecNumber evidence="3">6.1.1.10</ecNumber>
    </recommendedName>
    <alternativeName>
        <fullName evidence="12">Methionyl-tRNA synthetase</fullName>
    </alternativeName>
</protein>
<evidence type="ECO:0000256" key="3">
    <source>
        <dbReference type="ARBA" id="ARBA00012838"/>
    </source>
</evidence>
<comment type="similarity">
    <text evidence="2 14">Belongs to the class-I aminoacyl-tRNA synthetase family.</text>
</comment>
<evidence type="ECO:0000256" key="1">
    <source>
        <dbReference type="ARBA" id="ARBA00004496"/>
    </source>
</evidence>
<keyword evidence="8 14" id="KW-0067">ATP-binding</keyword>
<name>A0AAN9TQT4_9HEMI</name>
<dbReference type="InterPro" id="IPR014729">
    <property type="entry name" value="Rossmann-like_a/b/a_fold"/>
</dbReference>
<evidence type="ECO:0000256" key="8">
    <source>
        <dbReference type="ARBA" id="ARBA00022840"/>
    </source>
</evidence>
<dbReference type="InterPro" id="IPR009068">
    <property type="entry name" value="uS15_NS1_RNA-bd_sf"/>
</dbReference>
<dbReference type="Gene3D" id="3.40.30.10">
    <property type="entry name" value="Glutaredoxin"/>
    <property type="match status" value="1"/>
</dbReference>
<evidence type="ECO:0000256" key="5">
    <source>
        <dbReference type="ARBA" id="ARBA00022490"/>
    </source>
</evidence>
<comment type="subcellular location">
    <subcellularLocation>
        <location evidence="1">Cytoplasm</location>
    </subcellularLocation>
</comment>
<dbReference type="InterPro" id="IPR004046">
    <property type="entry name" value="GST_C"/>
</dbReference>
<evidence type="ECO:0000256" key="6">
    <source>
        <dbReference type="ARBA" id="ARBA00022598"/>
    </source>
</evidence>
<dbReference type="InterPro" id="IPR041872">
    <property type="entry name" value="Anticodon_Met"/>
</dbReference>
<dbReference type="FunFam" id="2.20.28.20:FF:000001">
    <property type="entry name" value="Methionine--tRNA ligase"/>
    <property type="match status" value="1"/>
</dbReference>
<dbReference type="Pfam" id="PF09334">
    <property type="entry name" value="tRNA-synt_1g"/>
    <property type="match status" value="1"/>
</dbReference>
<feature type="domain" description="GST C-terminal" evidence="16">
    <location>
        <begin position="69"/>
        <end position="194"/>
    </location>
</feature>
<dbReference type="PROSITE" id="PS00178">
    <property type="entry name" value="AA_TRNA_LIGASE_I"/>
    <property type="match status" value="1"/>
</dbReference>
<keyword evidence="11 14" id="KW-0030">Aminoacyl-tRNA synthetase</keyword>
<keyword evidence="5" id="KW-0963">Cytoplasm</keyword>
<dbReference type="Gene3D" id="1.10.287.10">
    <property type="entry name" value="S15/NS1, RNA-binding"/>
    <property type="match status" value="1"/>
</dbReference>
<dbReference type="PANTHER" id="PTHR45765">
    <property type="entry name" value="METHIONINE--TRNA LIGASE"/>
    <property type="match status" value="1"/>
</dbReference>
<dbReference type="InterPro" id="IPR029038">
    <property type="entry name" value="MetRS_Zn"/>
</dbReference>
<dbReference type="PRINTS" id="PR01041">
    <property type="entry name" value="TRNASYNTHMET"/>
</dbReference>
<dbReference type="InterPro" id="IPR000738">
    <property type="entry name" value="WHEP-TRS_dom"/>
</dbReference>
<dbReference type="Pfam" id="PF18485">
    <property type="entry name" value="GST_N_5"/>
    <property type="match status" value="1"/>
</dbReference>
<dbReference type="SMART" id="SM00991">
    <property type="entry name" value="WHEP-TRS"/>
    <property type="match status" value="1"/>
</dbReference>
<dbReference type="NCBIfam" id="TIGR00398">
    <property type="entry name" value="metG"/>
    <property type="match status" value="1"/>
</dbReference>
<comment type="caution">
    <text evidence="18">The sequence shown here is derived from an EMBL/GenBank/DDBJ whole genome shotgun (WGS) entry which is preliminary data.</text>
</comment>
<dbReference type="GO" id="GO:0003723">
    <property type="term" value="F:RNA binding"/>
    <property type="evidence" value="ECO:0007669"/>
    <property type="project" value="UniProtKB-KW"/>
</dbReference>
<dbReference type="SUPFAM" id="SSF47323">
    <property type="entry name" value="Anticodon-binding domain of a subclass of class I aminoacyl-tRNA synthetases"/>
    <property type="match status" value="1"/>
</dbReference>
<evidence type="ECO:0000256" key="12">
    <source>
        <dbReference type="ARBA" id="ARBA00030904"/>
    </source>
</evidence>
<evidence type="ECO:0000313" key="18">
    <source>
        <dbReference type="EMBL" id="KAK7602217.1"/>
    </source>
</evidence>
<dbReference type="SUPFAM" id="SSF47616">
    <property type="entry name" value="GST C-terminal domain-like"/>
    <property type="match status" value="1"/>
</dbReference>
<dbReference type="Pfam" id="PF00458">
    <property type="entry name" value="WHEP-TRS"/>
    <property type="match status" value="1"/>
</dbReference>
<dbReference type="Gene3D" id="1.20.1050.10">
    <property type="match status" value="1"/>
</dbReference>
<dbReference type="PROSITE" id="PS50405">
    <property type="entry name" value="GST_CTER"/>
    <property type="match status" value="1"/>
</dbReference>
<keyword evidence="6 14" id="KW-0436">Ligase</keyword>
<dbReference type="AlphaFoldDB" id="A0AAN9TQT4"/>
<comment type="catalytic activity">
    <reaction evidence="13">
        <text>tRNA(Met) + L-methionine + ATP = L-methionyl-tRNA(Met) + AMP + diphosphate</text>
        <dbReference type="Rhea" id="RHEA:13481"/>
        <dbReference type="Rhea" id="RHEA-COMP:9667"/>
        <dbReference type="Rhea" id="RHEA-COMP:9698"/>
        <dbReference type="ChEBI" id="CHEBI:30616"/>
        <dbReference type="ChEBI" id="CHEBI:33019"/>
        <dbReference type="ChEBI" id="CHEBI:57844"/>
        <dbReference type="ChEBI" id="CHEBI:78442"/>
        <dbReference type="ChEBI" id="CHEBI:78530"/>
        <dbReference type="ChEBI" id="CHEBI:456215"/>
        <dbReference type="EC" id="6.1.1.10"/>
    </reaction>
</comment>
<dbReference type="InterPro" id="IPR010987">
    <property type="entry name" value="Glutathione-S-Trfase_C-like"/>
</dbReference>
<dbReference type="SUPFAM" id="SSF57770">
    <property type="entry name" value="Methionyl-tRNA synthetase (MetRS), Zn-domain"/>
    <property type="match status" value="1"/>
</dbReference>
<dbReference type="CDD" id="cd10289">
    <property type="entry name" value="GST_C_AaRS_like"/>
    <property type="match status" value="1"/>
</dbReference>
<dbReference type="EMBL" id="JBBCAQ010000010">
    <property type="protein sequence ID" value="KAK7602217.1"/>
    <property type="molecule type" value="Genomic_DNA"/>
</dbReference>
<dbReference type="CDD" id="cd00814">
    <property type="entry name" value="MetRS_core"/>
    <property type="match status" value="1"/>
</dbReference>
<dbReference type="EC" id="6.1.1.10" evidence="3"/>
<evidence type="ECO:0000256" key="9">
    <source>
        <dbReference type="ARBA" id="ARBA00022884"/>
    </source>
</evidence>
<reference evidence="18 19" key="1">
    <citation type="submission" date="2024-03" db="EMBL/GenBank/DDBJ databases">
        <title>Adaptation during the transition from Ophiocordyceps entomopathogen to insect associate is accompanied by gene loss and intensified selection.</title>
        <authorList>
            <person name="Ward C.M."/>
            <person name="Onetto C.A."/>
            <person name="Borneman A.R."/>
        </authorList>
    </citation>
    <scope>NUCLEOTIDE SEQUENCE [LARGE SCALE GENOMIC DNA]</scope>
    <source>
        <strain evidence="18">AWRI1</strain>
        <tissue evidence="18">Single Adult Female</tissue>
    </source>
</reference>
<dbReference type="SUPFAM" id="SSF52374">
    <property type="entry name" value="Nucleotidylyl transferase"/>
    <property type="match status" value="1"/>
</dbReference>